<dbReference type="EC" id="2.7.7.7" evidence="1"/>
<keyword evidence="1" id="KW-0548">Nucleotidyltransferase</keyword>
<name>A0A378U0Q4_NEIEL</name>
<dbReference type="PANTHER" id="PTHR38767:SF1">
    <property type="entry name" value="DNA POLYMERASE III SUBUNIT CHI"/>
    <property type="match status" value="1"/>
</dbReference>
<dbReference type="GO" id="GO:0006260">
    <property type="term" value="P:DNA replication"/>
    <property type="evidence" value="ECO:0007669"/>
    <property type="project" value="InterPro"/>
</dbReference>
<dbReference type="InterPro" id="IPR007459">
    <property type="entry name" value="DNA_pol3_chi"/>
</dbReference>
<accession>A0A378U0Q4</accession>
<dbReference type="Gene3D" id="3.40.50.10110">
    <property type="entry name" value="DNA polymerase III subunit chi"/>
    <property type="match status" value="1"/>
</dbReference>
<dbReference type="EMBL" id="UGQW01000002">
    <property type="protein sequence ID" value="STZ67753.1"/>
    <property type="molecule type" value="Genomic_DNA"/>
</dbReference>
<dbReference type="AlphaFoldDB" id="A0A378U0Q4"/>
<gene>
    <name evidence="1" type="primary">holC</name>
    <name evidence="1" type="ORF">NCTC10660_01241</name>
</gene>
<dbReference type="PANTHER" id="PTHR38767">
    <property type="entry name" value="DNA POLYMERASE III SUBUNIT CHI"/>
    <property type="match status" value="1"/>
</dbReference>
<dbReference type="Proteomes" id="UP000254927">
    <property type="component" value="Unassembled WGS sequence"/>
</dbReference>
<dbReference type="SUPFAM" id="SSF102400">
    <property type="entry name" value="DNA polymerase III chi subunit"/>
    <property type="match status" value="1"/>
</dbReference>
<proteinExistence type="predicted"/>
<dbReference type="InterPro" id="IPR036768">
    <property type="entry name" value="PolIII_chi_sf"/>
</dbReference>
<evidence type="ECO:0000313" key="1">
    <source>
        <dbReference type="EMBL" id="STZ67753.1"/>
    </source>
</evidence>
<dbReference type="GeneID" id="93352225"/>
<reference evidence="1 2" key="1">
    <citation type="submission" date="2018-06" db="EMBL/GenBank/DDBJ databases">
        <authorList>
            <consortium name="Pathogen Informatics"/>
            <person name="Doyle S."/>
        </authorList>
    </citation>
    <scope>NUCLEOTIDE SEQUENCE [LARGE SCALE GENOMIC DNA]</scope>
    <source>
        <strain evidence="1 2">NCTC10660</strain>
    </source>
</reference>
<sequence length="147" mass="16699">MPRATFYVHITDPAAFACKLTRRACGQNERLLIWCGSEAEMHRLDKELWQDPPESFLPHEIWFEGHPYPQDAAAVLACGDHLPPLPEGTLVLNLTDDFWHTTQPLPQRVLEIVGNSPDELAGARERFRAYRDAGFTVEHHNMQGKAV</sequence>
<dbReference type="Pfam" id="PF04364">
    <property type="entry name" value="DNA_pol3_chi"/>
    <property type="match status" value="1"/>
</dbReference>
<dbReference type="GO" id="GO:0003677">
    <property type="term" value="F:DNA binding"/>
    <property type="evidence" value="ECO:0007669"/>
    <property type="project" value="InterPro"/>
</dbReference>
<evidence type="ECO:0000313" key="2">
    <source>
        <dbReference type="Proteomes" id="UP000254927"/>
    </source>
</evidence>
<organism evidence="1 2">
    <name type="scientific">Neisseria elongata</name>
    <dbReference type="NCBI Taxonomy" id="495"/>
    <lineage>
        <taxon>Bacteria</taxon>
        <taxon>Pseudomonadati</taxon>
        <taxon>Pseudomonadota</taxon>
        <taxon>Betaproteobacteria</taxon>
        <taxon>Neisseriales</taxon>
        <taxon>Neisseriaceae</taxon>
        <taxon>Neisseria</taxon>
    </lineage>
</organism>
<keyword evidence="1" id="KW-0808">Transferase</keyword>
<dbReference type="RefSeq" id="WP_074897724.1">
    <property type="nucleotide sequence ID" value="NZ_CP031252.1"/>
</dbReference>
<protein>
    <submittedName>
        <fullName evidence="1">HolC protein</fullName>
        <ecNumber evidence="1">2.7.7.7</ecNumber>
    </submittedName>
</protein>
<dbReference type="GO" id="GO:0032298">
    <property type="term" value="P:positive regulation of DNA-templated DNA replication initiation"/>
    <property type="evidence" value="ECO:0007669"/>
    <property type="project" value="TreeGrafter"/>
</dbReference>
<dbReference type="GO" id="GO:0003887">
    <property type="term" value="F:DNA-directed DNA polymerase activity"/>
    <property type="evidence" value="ECO:0007669"/>
    <property type="project" value="UniProtKB-EC"/>
</dbReference>